<dbReference type="Proteomes" id="UP001165289">
    <property type="component" value="Unassembled WGS sequence"/>
</dbReference>
<feature type="region of interest" description="Disordered" evidence="1">
    <location>
        <begin position="167"/>
        <end position="538"/>
    </location>
</feature>
<feature type="compositionally biased region" description="Basic and acidic residues" evidence="1">
    <location>
        <begin position="558"/>
        <end position="569"/>
    </location>
</feature>
<evidence type="ECO:0000256" key="1">
    <source>
        <dbReference type="SAM" id="MobiDB-lite"/>
    </source>
</evidence>
<gene>
    <name evidence="3" type="ORF">LOD99_6629</name>
</gene>
<accession>A0AAV7JMK8</accession>
<keyword evidence="2" id="KW-0812">Transmembrane</keyword>
<reference evidence="3 4" key="1">
    <citation type="journal article" date="2023" name="BMC Biol.">
        <title>The compact genome of the sponge Oopsacas minuta (Hexactinellida) is lacking key metazoan core genes.</title>
        <authorList>
            <person name="Santini S."/>
            <person name="Schenkelaars Q."/>
            <person name="Jourda C."/>
            <person name="Duchesne M."/>
            <person name="Belahbib H."/>
            <person name="Rocher C."/>
            <person name="Selva M."/>
            <person name="Riesgo A."/>
            <person name="Vervoort M."/>
            <person name="Leys S.P."/>
            <person name="Kodjabachian L."/>
            <person name="Le Bivic A."/>
            <person name="Borchiellini C."/>
            <person name="Claverie J.M."/>
            <person name="Renard E."/>
        </authorList>
    </citation>
    <scope>NUCLEOTIDE SEQUENCE [LARGE SCALE GENOMIC DNA]</scope>
    <source>
        <strain evidence="3">SPO-2</strain>
    </source>
</reference>
<sequence length="950" mass="105284">MAPLLMQSDPQEISLMISLFLIPILILTLILIKCIRHESNLPVTLINSSTATINKIEDGQNKTQFPNSVDKHVAIIMDESTQNELEAPIHPVDSRNPSLMNLLLSHTPQSSFHHESGPQPSVSHENILCPPVPKTMTQSPLATHNKSNKSIDSVTVLENIHSAFELNDSERRKGGSVSRDSSPVPEYDEVKLLKSSESANQISPSKSPLKLSVSEEHRRTDPILQDPPQLPARNVRLSSLPSGKRPTISKPLPNNTEEVYESIQDDFVQQKHGDKLSSPPSKTDDDTDDESAYASVDQDRMKKSPNPPSLPAPRLPEPIRPSKEKALSSQEKKVRKKNRNSFQEKSAENLPQELAEPNEPLRKKTKSFTPFNKMRPKKGNSDIALAVSPGPFLETSGEHSAKVARGALPPLPTNQGSDDTDSDTGYSCIPTKSPPVLSKSSVSSTEDPYSELTFDPKKKKPCKPPVEPPDDDIVAIDYSHTEDRTHSPMEIDEPYSSIDDVKCKTELKPIKTKGEQISNPLSDTEISPRALPQLPTEPKVKISHQYVKAEVIKKRKAEQRSRKEEEKRLIGLTTSTEENISPLPEIEQAETAQPASQFLSLKSILSDFKKEEDIVTQNMSLVLGLAPPEPPNDSDDETQSYASAAEVRDRKAKKPPPVKSEAPDVAEMKPILGYEPNSMEVNAASFIEDIGDHTYSSVTEVLNEPCPYEEPKSVMGPLTPTYEDPDELTDTFHCNSDTEPKSKIDVDPNVECEIPKLDNTEISPKVSQDLSKLREHKGYVKVSHQKDTIPEYASIDDVKKEKIISQTGNDESIDTILDSTENELITSQKNDVTLSQYDDIPSPDIDVTISQNNDVTLTQENDITLSQDNDVTLTQENDITLSQDNDVTIQPDDDVNLPQDSDVTPSQEIDLNIPQETVPVIPQDSDVTIPQDNAPDFAVKQTLREESMMI</sequence>
<evidence type="ECO:0000313" key="3">
    <source>
        <dbReference type="EMBL" id="KAI6649625.1"/>
    </source>
</evidence>
<keyword evidence="2" id="KW-1133">Transmembrane helix</keyword>
<feature type="compositionally biased region" description="Low complexity" evidence="1">
    <location>
        <begin position="203"/>
        <end position="212"/>
    </location>
</feature>
<protein>
    <submittedName>
        <fullName evidence="3">Uncharacterized protein</fullName>
    </submittedName>
</protein>
<feature type="compositionally biased region" description="Polar residues" evidence="1">
    <location>
        <begin position="135"/>
        <end position="147"/>
    </location>
</feature>
<feature type="region of interest" description="Disordered" evidence="1">
    <location>
        <begin position="554"/>
        <end position="583"/>
    </location>
</feature>
<proteinExistence type="predicted"/>
<evidence type="ECO:0000256" key="2">
    <source>
        <dbReference type="SAM" id="Phobius"/>
    </source>
</evidence>
<feature type="transmembrane region" description="Helical" evidence="2">
    <location>
        <begin position="12"/>
        <end position="32"/>
    </location>
</feature>
<evidence type="ECO:0000313" key="4">
    <source>
        <dbReference type="Proteomes" id="UP001165289"/>
    </source>
</evidence>
<dbReference type="AlphaFoldDB" id="A0AAV7JMK8"/>
<feature type="region of interest" description="Disordered" evidence="1">
    <location>
        <begin position="622"/>
        <end position="671"/>
    </location>
</feature>
<feature type="compositionally biased region" description="Low complexity" evidence="1">
    <location>
        <begin position="434"/>
        <end position="445"/>
    </location>
</feature>
<feature type="compositionally biased region" description="Polar residues" evidence="1">
    <location>
        <begin position="515"/>
        <end position="525"/>
    </location>
</feature>
<organism evidence="3 4">
    <name type="scientific">Oopsacas minuta</name>
    <dbReference type="NCBI Taxonomy" id="111878"/>
    <lineage>
        <taxon>Eukaryota</taxon>
        <taxon>Metazoa</taxon>
        <taxon>Porifera</taxon>
        <taxon>Hexactinellida</taxon>
        <taxon>Hexasterophora</taxon>
        <taxon>Lyssacinosida</taxon>
        <taxon>Leucopsacidae</taxon>
        <taxon>Oopsacas</taxon>
    </lineage>
</organism>
<comment type="caution">
    <text evidence="3">The sequence shown here is derived from an EMBL/GenBank/DDBJ whole genome shotgun (WGS) entry which is preliminary data.</text>
</comment>
<feature type="compositionally biased region" description="Basic and acidic residues" evidence="1">
    <location>
        <begin position="479"/>
        <end position="489"/>
    </location>
</feature>
<keyword evidence="4" id="KW-1185">Reference proteome</keyword>
<feature type="compositionally biased region" description="Basic and acidic residues" evidence="1">
    <location>
        <begin position="499"/>
        <end position="514"/>
    </location>
</feature>
<feature type="region of interest" description="Disordered" evidence="1">
    <location>
        <begin position="108"/>
        <end position="147"/>
    </location>
</feature>
<feature type="compositionally biased region" description="Basic and acidic residues" evidence="1">
    <location>
        <begin position="320"/>
        <end position="332"/>
    </location>
</feature>
<feature type="compositionally biased region" description="Pro residues" evidence="1">
    <location>
        <begin position="305"/>
        <end position="319"/>
    </location>
</feature>
<dbReference type="EMBL" id="JAKMXF010000319">
    <property type="protein sequence ID" value="KAI6649625.1"/>
    <property type="molecule type" value="Genomic_DNA"/>
</dbReference>
<keyword evidence="2" id="KW-0472">Membrane</keyword>
<name>A0AAV7JMK8_9METZ</name>